<dbReference type="OrthoDB" id="9177851at2"/>
<feature type="region of interest" description="Disordered" evidence="1">
    <location>
        <begin position="337"/>
        <end position="380"/>
    </location>
</feature>
<proteinExistence type="predicted"/>
<dbReference type="EMBL" id="SSOD01000006">
    <property type="protein sequence ID" value="THF61682.1"/>
    <property type="molecule type" value="Genomic_DNA"/>
</dbReference>
<feature type="compositionally biased region" description="Low complexity" evidence="1">
    <location>
        <begin position="234"/>
        <end position="251"/>
    </location>
</feature>
<dbReference type="Proteomes" id="UP000307956">
    <property type="component" value="Unassembled WGS sequence"/>
</dbReference>
<dbReference type="AlphaFoldDB" id="A0A4S4AR88"/>
<organism evidence="2 3">
    <name type="scientific">Pseudothauera rhizosphaerae</name>
    <dbReference type="NCBI Taxonomy" id="2565932"/>
    <lineage>
        <taxon>Bacteria</taxon>
        <taxon>Pseudomonadati</taxon>
        <taxon>Pseudomonadota</taxon>
        <taxon>Betaproteobacteria</taxon>
        <taxon>Rhodocyclales</taxon>
        <taxon>Zoogloeaceae</taxon>
        <taxon>Pseudothauera</taxon>
    </lineage>
</organism>
<keyword evidence="3" id="KW-1185">Reference proteome</keyword>
<feature type="compositionally biased region" description="Low complexity" evidence="1">
    <location>
        <begin position="421"/>
        <end position="431"/>
    </location>
</feature>
<evidence type="ECO:0000313" key="3">
    <source>
        <dbReference type="Proteomes" id="UP000307956"/>
    </source>
</evidence>
<feature type="region of interest" description="Disordered" evidence="1">
    <location>
        <begin position="132"/>
        <end position="162"/>
    </location>
</feature>
<feature type="compositionally biased region" description="Pro residues" evidence="1">
    <location>
        <begin position="221"/>
        <end position="233"/>
    </location>
</feature>
<evidence type="ECO:0000313" key="2">
    <source>
        <dbReference type="EMBL" id="THF61682.1"/>
    </source>
</evidence>
<evidence type="ECO:0008006" key="4">
    <source>
        <dbReference type="Google" id="ProtNLM"/>
    </source>
</evidence>
<feature type="region of interest" description="Disordered" evidence="1">
    <location>
        <begin position="410"/>
        <end position="434"/>
    </location>
</feature>
<sequence length="642" mass="68582">MTRRTPTLLPLFATVVVLLFPSAAAAVALGEVLSLSTIGEPLQVDLRLSGGSVDEAGQCLRIVPGAVDAGPWVERARISAAHRRDGGVISITSPVPATEPVLKLGIEDACDSRLRREYTLLLPFPEQPSLPRAAAPVAARAAQPRTPPAPAPAPGSQRQEGYQQWTAAAGESLDGIAQALYPEDRALQERFIAATARANPELFPGGDARSRPLPAGTEVLVPPPGRVTAPPPARQAAARPAPRPAPALARPESPRPMGEDRLLVSAATPSETEGAPATALRLDPGANADDRERQIVAAVDRSIHDQVELLERIRELERVQAALIARANQLGVDIPLPPGLASRAEPQPAPEPAPAPLETSEEAPAGDVPRIAPPPPVARESGSDWPTYLVLFVAVIAGILGLQRLQGRRRQQGGKPLHPSRTAAPAATPARWPEETRATAGLETARTATPAQGPAPTQTAPPTPQPGYEWAVPSVMPLPAAVELDSAEEHESAVELAEIMMSFGRVQGAAETLAEFIRGNPRQAVQPWLKLLDVYRAAGMRAEFDGLARQLNKTFNVKAVTWDNYDEARAAVQYLEDMPHIIDELARTWGTPESQAYVERLLRDNREGTRQGFPLSVVDELLLLSAVLEDELGRYKPLDKAA</sequence>
<comment type="caution">
    <text evidence="2">The sequence shown here is derived from an EMBL/GenBank/DDBJ whole genome shotgun (WGS) entry which is preliminary data.</text>
</comment>
<name>A0A4S4AR88_9RHOO</name>
<feature type="compositionally biased region" description="Low complexity" evidence="1">
    <location>
        <begin position="356"/>
        <end position="370"/>
    </location>
</feature>
<accession>A0A4S4AR88</accession>
<feature type="region of interest" description="Disordered" evidence="1">
    <location>
        <begin position="446"/>
        <end position="469"/>
    </location>
</feature>
<reference evidence="2 3" key="1">
    <citation type="submission" date="2019-04" db="EMBL/GenBank/DDBJ databases">
        <title>Azoarcus rhizosphaerae sp. nov. isolated from rhizosphere of Ficus religiosa.</title>
        <authorList>
            <person name="Lin S.-Y."/>
            <person name="Hameed A."/>
            <person name="Hsu Y.-H."/>
            <person name="Young C.-C."/>
        </authorList>
    </citation>
    <scope>NUCLEOTIDE SEQUENCE [LARGE SCALE GENOMIC DNA]</scope>
    <source>
        <strain evidence="2 3">CC-YHH848</strain>
    </source>
</reference>
<dbReference type="RefSeq" id="WP_136384756.1">
    <property type="nucleotide sequence ID" value="NZ_SSOD01000006.1"/>
</dbReference>
<evidence type="ECO:0000256" key="1">
    <source>
        <dbReference type="SAM" id="MobiDB-lite"/>
    </source>
</evidence>
<feature type="region of interest" description="Disordered" evidence="1">
    <location>
        <begin position="267"/>
        <end position="286"/>
    </location>
</feature>
<gene>
    <name evidence="2" type="ORF">E6O51_09545</name>
</gene>
<protein>
    <recommendedName>
        <fullName evidence="4">Type 4 pilus biogenesis</fullName>
    </recommendedName>
</protein>
<feature type="region of interest" description="Disordered" evidence="1">
    <location>
        <begin position="200"/>
        <end position="258"/>
    </location>
</feature>
<feature type="compositionally biased region" description="Low complexity" evidence="1">
    <location>
        <begin position="446"/>
        <end position="458"/>
    </location>
</feature>
<feature type="compositionally biased region" description="Low complexity" evidence="1">
    <location>
        <begin position="132"/>
        <end position="144"/>
    </location>
</feature>